<accession>A0A328C5Y8</accession>
<reference evidence="3 4" key="1">
    <citation type="submission" date="2018-05" db="EMBL/GenBank/DDBJ databases">
        <title>Lujinxingia marina gen. nov. sp. nov., a new facultative anaerobic member of the class Deltaproteobacteria, and proposal of Lujinxingaceae fam. nov.</title>
        <authorList>
            <person name="Li C.-M."/>
        </authorList>
    </citation>
    <scope>NUCLEOTIDE SEQUENCE [LARGE SCALE GENOMIC DNA]</scope>
    <source>
        <strain evidence="3 4">B210</strain>
    </source>
</reference>
<proteinExistence type="inferred from homology"/>
<evidence type="ECO:0000256" key="2">
    <source>
        <dbReference type="HAMAP-Rule" id="MF_00048"/>
    </source>
</evidence>
<sequence>MNAGQCDWIHTGDREQLGAAGEDLARRHLERSGWTIEAQNVRFRHGELDLVACQELACGELLVAFIEVKSRRRCDRYSPALAVGFRKRRTIARLAQEYIRARGRRQARYRFDVITVDYSSRPASLQHIQGAFDASGNTC</sequence>
<dbReference type="GO" id="GO:0003676">
    <property type="term" value="F:nucleic acid binding"/>
    <property type="evidence" value="ECO:0007669"/>
    <property type="project" value="InterPro"/>
</dbReference>
<name>A0A328C5Y8_9DELT</name>
<evidence type="ECO:0000313" key="3">
    <source>
        <dbReference type="EMBL" id="RAL22919.1"/>
    </source>
</evidence>
<dbReference type="InterPro" id="IPR011335">
    <property type="entry name" value="Restrct_endonuc-II-like"/>
</dbReference>
<organism evidence="3 4">
    <name type="scientific">Lujinxingia litoralis</name>
    <dbReference type="NCBI Taxonomy" id="2211119"/>
    <lineage>
        <taxon>Bacteria</taxon>
        <taxon>Deltaproteobacteria</taxon>
        <taxon>Bradymonadales</taxon>
        <taxon>Lujinxingiaceae</taxon>
        <taxon>Lujinxingia</taxon>
    </lineage>
</organism>
<dbReference type="Proteomes" id="UP000249169">
    <property type="component" value="Unassembled WGS sequence"/>
</dbReference>
<gene>
    <name evidence="3" type="ORF">DL240_08485</name>
</gene>
<dbReference type="InterPro" id="IPR011856">
    <property type="entry name" value="tRNA_endonuc-like_dom_sf"/>
</dbReference>
<protein>
    <recommendedName>
        <fullName evidence="2">UPF0102 protein DL240_08485</fullName>
    </recommendedName>
</protein>
<dbReference type="EMBL" id="QHKO01000003">
    <property type="protein sequence ID" value="RAL22919.1"/>
    <property type="molecule type" value="Genomic_DNA"/>
</dbReference>
<dbReference type="Pfam" id="PF02021">
    <property type="entry name" value="UPF0102"/>
    <property type="match status" value="1"/>
</dbReference>
<evidence type="ECO:0000313" key="4">
    <source>
        <dbReference type="Proteomes" id="UP000249169"/>
    </source>
</evidence>
<dbReference type="InterPro" id="IPR003509">
    <property type="entry name" value="UPF0102_YraN-like"/>
</dbReference>
<dbReference type="OrthoDB" id="9794876at2"/>
<dbReference type="Gene3D" id="3.40.1350.10">
    <property type="match status" value="1"/>
</dbReference>
<dbReference type="RefSeq" id="WP_111729447.1">
    <property type="nucleotide sequence ID" value="NZ_QHKO01000003.1"/>
</dbReference>
<evidence type="ECO:0000256" key="1">
    <source>
        <dbReference type="ARBA" id="ARBA00006738"/>
    </source>
</evidence>
<dbReference type="PANTHER" id="PTHR34039:SF1">
    <property type="entry name" value="UPF0102 PROTEIN YRAN"/>
    <property type="match status" value="1"/>
</dbReference>
<dbReference type="AlphaFoldDB" id="A0A328C5Y8"/>
<comment type="similarity">
    <text evidence="1 2">Belongs to the UPF0102 family.</text>
</comment>
<dbReference type="HAMAP" id="MF_00048">
    <property type="entry name" value="UPF0102"/>
    <property type="match status" value="1"/>
</dbReference>
<dbReference type="SUPFAM" id="SSF52980">
    <property type="entry name" value="Restriction endonuclease-like"/>
    <property type="match status" value="1"/>
</dbReference>
<keyword evidence="4" id="KW-1185">Reference proteome</keyword>
<dbReference type="PANTHER" id="PTHR34039">
    <property type="entry name" value="UPF0102 PROTEIN YRAN"/>
    <property type="match status" value="1"/>
</dbReference>
<comment type="caution">
    <text evidence="3">The sequence shown here is derived from an EMBL/GenBank/DDBJ whole genome shotgun (WGS) entry which is preliminary data.</text>
</comment>